<proteinExistence type="predicted"/>
<evidence type="ECO:0000313" key="2">
    <source>
        <dbReference type="Proteomes" id="UP000249218"/>
    </source>
</evidence>
<accession>A0A2W1BNL8</accession>
<reference evidence="1 2" key="1">
    <citation type="journal article" date="2017" name="BMC Biol.">
        <title>Genomic innovations, transcriptional plasticity and gene loss underlying the evolution and divergence of two highly polyphagous and invasive Helicoverpa pest species.</title>
        <authorList>
            <person name="Pearce S.L."/>
            <person name="Clarke D.F."/>
            <person name="East P.D."/>
            <person name="Elfekih S."/>
            <person name="Gordon K.H."/>
            <person name="Jermiin L.S."/>
            <person name="McGaughran A."/>
            <person name="Oakeshott J.G."/>
            <person name="Papanikolaou A."/>
            <person name="Perera O.P."/>
            <person name="Rane R.V."/>
            <person name="Richards S."/>
            <person name="Tay W.T."/>
            <person name="Walsh T.K."/>
            <person name="Anderson A."/>
            <person name="Anderson C.J."/>
            <person name="Asgari S."/>
            <person name="Board P.G."/>
            <person name="Bretschneider A."/>
            <person name="Campbell P.M."/>
            <person name="Chertemps T."/>
            <person name="Christeller J.T."/>
            <person name="Coppin C.W."/>
            <person name="Downes S.J."/>
            <person name="Duan G."/>
            <person name="Farnsworth C.A."/>
            <person name="Good R.T."/>
            <person name="Han L.B."/>
            <person name="Han Y.C."/>
            <person name="Hatje K."/>
            <person name="Horne I."/>
            <person name="Huang Y.P."/>
            <person name="Hughes D.S."/>
            <person name="Jacquin-Joly E."/>
            <person name="James W."/>
            <person name="Jhangiani S."/>
            <person name="Kollmar M."/>
            <person name="Kuwar S.S."/>
            <person name="Li S."/>
            <person name="Liu N.Y."/>
            <person name="Maibeche M.T."/>
            <person name="Miller J.R."/>
            <person name="Montagne N."/>
            <person name="Perry T."/>
            <person name="Qu J."/>
            <person name="Song S.V."/>
            <person name="Sutton G.G."/>
            <person name="Vogel H."/>
            <person name="Walenz B.P."/>
            <person name="Xu W."/>
            <person name="Zhang H.J."/>
            <person name="Zou Z."/>
            <person name="Batterham P."/>
            <person name="Edwards O.R."/>
            <person name="Feyereisen R."/>
            <person name="Gibbs R.A."/>
            <person name="Heckel D.G."/>
            <person name="McGrath A."/>
            <person name="Robin C."/>
            <person name="Scherer S.E."/>
            <person name="Worley K.C."/>
            <person name="Wu Y.D."/>
        </authorList>
    </citation>
    <scope>NUCLEOTIDE SEQUENCE [LARGE SCALE GENOMIC DNA]</scope>
    <source>
        <strain evidence="1">Harm_GR_Male_#8</strain>
        <tissue evidence="1">Whole organism</tissue>
    </source>
</reference>
<organism evidence="1 2">
    <name type="scientific">Helicoverpa armigera</name>
    <name type="common">Cotton bollworm</name>
    <name type="synonym">Heliothis armigera</name>
    <dbReference type="NCBI Taxonomy" id="29058"/>
    <lineage>
        <taxon>Eukaryota</taxon>
        <taxon>Metazoa</taxon>
        <taxon>Ecdysozoa</taxon>
        <taxon>Arthropoda</taxon>
        <taxon>Hexapoda</taxon>
        <taxon>Insecta</taxon>
        <taxon>Pterygota</taxon>
        <taxon>Neoptera</taxon>
        <taxon>Endopterygota</taxon>
        <taxon>Lepidoptera</taxon>
        <taxon>Glossata</taxon>
        <taxon>Ditrysia</taxon>
        <taxon>Noctuoidea</taxon>
        <taxon>Noctuidae</taxon>
        <taxon>Heliothinae</taxon>
        <taxon>Helicoverpa</taxon>
    </lineage>
</organism>
<dbReference type="AlphaFoldDB" id="A0A2W1BNL8"/>
<evidence type="ECO:0000313" key="1">
    <source>
        <dbReference type="EMBL" id="PZC76548.1"/>
    </source>
</evidence>
<keyword evidence="2" id="KW-1185">Reference proteome</keyword>
<name>A0A2W1BNL8_HELAM</name>
<protein>
    <submittedName>
        <fullName evidence="1">Uncharacterized protein</fullName>
    </submittedName>
</protein>
<gene>
    <name evidence="1" type="primary">HaOG204447</name>
    <name evidence="1" type="ORF">B5X24_HaOG204447</name>
</gene>
<dbReference type="EMBL" id="KZ149953">
    <property type="protein sequence ID" value="PZC76548.1"/>
    <property type="molecule type" value="Genomic_DNA"/>
</dbReference>
<sequence length="140" mass="14663">MKQSRATPSAPHITLSHAAFTVDVAPISIASSSSLSVGACGGSRPVGPRSRRVAAGEATPVAARCVPALALNNRQTRIQMSRVVAVPAEPEQSLLDPIYTYVCIIYYLFVLEGEGTGAGGEGAVLSVTYRQRSALSSVRY</sequence>
<dbReference type="Proteomes" id="UP000249218">
    <property type="component" value="Unassembled WGS sequence"/>
</dbReference>